<dbReference type="OrthoDB" id="9802114at2"/>
<dbReference type="Proteomes" id="UP000001508">
    <property type="component" value="Chromosome"/>
</dbReference>
<evidence type="ECO:0000256" key="2">
    <source>
        <dbReference type="PROSITE-ProRule" id="PRU00703"/>
    </source>
</evidence>
<proteinExistence type="predicted"/>
<protein>
    <submittedName>
        <fullName evidence="4">Putative signal transduction protein with CBS domains</fullName>
    </submittedName>
</protein>
<dbReference type="HOGENOM" id="CLU_040681_12_0_7"/>
<evidence type="ECO:0000256" key="1">
    <source>
        <dbReference type="ARBA" id="ARBA00023122"/>
    </source>
</evidence>
<accession>D6Z5R4</accession>
<dbReference type="Pfam" id="PF00571">
    <property type="entry name" value="CBS"/>
    <property type="match status" value="2"/>
</dbReference>
<feature type="domain" description="CBS" evidence="3">
    <location>
        <begin position="75"/>
        <end position="133"/>
    </location>
</feature>
<dbReference type="RefSeq" id="WP_013164318.1">
    <property type="nucleotide sequence ID" value="NC_014216.1"/>
</dbReference>
<feature type="domain" description="CBS" evidence="3">
    <location>
        <begin position="7"/>
        <end position="67"/>
    </location>
</feature>
<reference evidence="5" key="1">
    <citation type="submission" date="2010-02" db="EMBL/GenBank/DDBJ databases">
        <title>Complete sequence of Desulfurivibrio alkaliphilus AHT2.</title>
        <authorList>
            <consortium name="US DOE Joint Genome Institute"/>
            <person name="Pitluck S."/>
            <person name="Chertkov O."/>
            <person name="Detter J.C."/>
            <person name="Han C."/>
            <person name="Tapia R."/>
            <person name="Larimer F."/>
            <person name="Land M."/>
            <person name="Hauser L."/>
            <person name="Kyrpides N."/>
            <person name="Mikhailova N."/>
            <person name="Sorokin D.Y."/>
            <person name="Muyzer G."/>
            <person name="Woyke T."/>
        </authorList>
    </citation>
    <scope>NUCLEOTIDE SEQUENCE [LARGE SCALE GENOMIC DNA]</scope>
    <source>
        <strain evidence="5">DSM 19089 / UNIQEM U267 / AHT2</strain>
    </source>
</reference>
<dbReference type="KEGG" id="dak:DaAHT2_2130"/>
<dbReference type="Gene3D" id="3.10.580.10">
    <property type="entry name" value="CBS-domain"/>
    <property type="match status" value="1"/>
</dbReference>
<dbReference type="EMBL" id="CP001940">
    <property type="protein sequence ID" value="ADH86801.1"/>
    <property type="molecule type" value="Genomic_DNA"/>
</dbReference>
<keyword evidence="1 2" id="KW-0129">CBS domain</keyword>
<dbReference type="InterPro" id="IPR051257">
    <property type="entry name" value="Diverse_CBS-Domain"/>
</dbReference>
<dbReference type="InParanoid" id="D6Z5R4"/>
<sequence>MPIGEFCNREVVVVDRSCPIIEAARLMRNHHVGCLVVVEGDESLRVPVGIVTDRDLVVGVLAEEIDPGALTVADIITVELFTVGEAEELLDVIARMRVQGVRRAPVVNASGGLEGLIAVDDLLELLAEQTTGLAALVRHEQQVERQRRPPL</sequence>
<keyword evidence="5" id="KW-1185">Reference proteome</keyword>
<dbReference type="InterPro" id="IPR000644">
    <property type="entry name" value="CBS_dom"/>
</dbReference>
<dbReference type="eggNOG" id="COG0517">
    <property type="taxonomic scope" value="Bacteria"/>
</dbReference>
<evidence type="ECO:0000313" key="5">
    <source>
        <dbReference type="Proteomes" id="UP000001508"/>
    </source>
</evidence>
<dbReference type="PANTHER" id="PTHR43080">
    <property type="entry name" value="CBS DOMAIN-CONTAINING PROTEIN CBSX3, MITOCHONDRIAL"/>
    <property type="match status" value="1"/>
</dbReference>
<organism evidence="4 5">
    <name type="scientific">Desulfurivibrio alkaliphilus (strain DSM 19089 / UNIQEM U267 / AHT2)</name>
    <dbReference type="NCBI Taxonomy" id="589865"/>
    <lineage>
        <taxon>Bacteria</taxon>
        <taxon>Pseudomonadati</taxon>
        <taxon>Thermodesulfobacteriota</taxon>
        <taxon>Desulfobulbia</taxon>
        <taxon>Desulfobulbales</taxon>
        <taxon>Desulfobulbaceae</taxon>
        <taxon>Desulfurivibrio</taxon>
    </lineage>
</organism>
<evidence type="ECO:0000259" key="3">
    <source>
        <dbReference type="PROSITE" id="PS51371"/>
    </source>
</evidence>
<dbReference type="InterPro" id="IPR046342">
    <property type="entry name" value="CBS_dom_sf"/>
</dbReference>
<dbReference type="CDD" id="cd17775">
    <property type="entry name" value="CBS_pair_bact_arch"/>
    <property type="match status" value="1"/>
</dbReference>
<dbReference type="STRING" id="589865.DaAHT2_2130"/>
<dbReference type="SUPFAM" id="SSF54631">
    <property type="entry name" value="CBS-domain pair"/>
    <property type="match status" value="1"/>
</dbReference>
<dbReference type="AlphaFoldDB" id="D6Z5R4"/>
<dbReference type="PANTHER" id="PTHR43080:SF2">
    <property type="entry name" value="CBS DOMAIN-CONTAINING PROTEIN"/>
    <property type="match status" value="1"/>
</dbReference>
<dbReference type="PROSITE" id="PS51371">
    <property type="entry name" value="CBS"/>
    <property type="match status" value="2"/>
</dbReference>
<name>D6Z5R4_DESAT</name>
<dbReference type="SMART" id="SM00116">
    <property type="entry name" value="CBS"/>
    <property type="match status" value="2"/>
</dbReference>
<gene>
    <name evidence="4" type="ordered locus">DaAHT2_2130</name>
</gene>
<evidence type="ECO:0000313" key="4">
    <source>
        <dbReference type="EMBL" id="ADH86801.1"/>
    </source>
</evidence>